<dbReference type="PANTHER" id="PTHR31900">
    <property type="entry name" value="F-BOX/RNI SUPERFAMILY PROTEIN-RELATED"/>
    <property type="match status" value="1"/>
</dbReference>
<organism evidence="2 3">
    <name type="scientific">Prunus armeniaca</name>
    <name type="common">Apricot</name>
    <name type="synonym">Armeniaca vulgaris</name>
    <dbReference type="NCBI Taxonomy" id="36596"/>
    <lineage>
        <taxon>Eukaryota</taxon>
        <taxon>Viridiplantae</taxon>
        <taxon>Streptophyta</taxon>
        <taxon>Embryophyta</taxon>
        <taxon>Tracheophyta</taxon>
        <taxon>Spermatophyta</taxon>
        <taxon>Magnoliopsida</taxon>
        <taxon>eudicotyledons</taxon>
        <taxon>Gunneridae</taxon>
        <taxon>Pentapetalae</taxon>
        <taxon>rosids</taxon>
        <taxon>fabids</taxon>
        <taxon>Rosales</taxon>
        <taxon>Rosaceae</taxon>
        <taxon>Amygdaloideae</taxon>
        <taxon>Amygdaleae</taxon>
        <taxon>Prunus</taxon>
    </lineage>
</organism>
<name>A0A6J5UCV7_PRUAR</name>
<dbReference type="InterPro" id="IPR053781">
    <property type="entry name" value="F-box_AtFBL13-like"/>
</dbReference>
<sequence>METRAAKKRRLIEEENKPNGRGRDRLSDLPDDIAHHILSFLPTKSVARTSALSQKWRYLWASFPILDFYELSHGWMIKESKAREDYDEQVKRIVSSVLSHRHENSNIKFFRLEGYLKTQWFHDWIPLLVKHRVQELVLHIWFGPHAFDLPSVLECDSLRSLTLTGSFRYEPRTPRNLYRWQHPFWFSYVKGTSGLRKLHTLSLTGVDFSDGDLFSDSSFPFLEKLTICSCVGKPHLEICCPNLKDLQVFSVSKLNSVDISGMRLETLKLTQCFGECCVNIFAPNLQTFYWSCNYFSGKCLIQSFPILRKADINYPLTVKGIKIHSTVNLFSAISQVQNLRLSFEIFEILSKRYFEFGGLPYSFINLKSLQIDTSWSKSHIPGIACLFKSSPVVHTLGIEIIKSYCAPGNNKWNINLLDNGHCTEEQFWDAQAQTLSPFLCHLKVVKIRVFQKMAHEGVISIARFLLEHGKNLQEMIIITPKYYKASDVAAWKDKIGIIEGLSRGSTDVKTSYLTADM</sequence>
<dbReference type="Pfam" id="PF00646">
    <property type="entry name" value="F-box"/>
    <property type="match status" value="1"/>
</dbReference>
<dbReference type="AlphaFoldDB" id="A0A6J5UCV7"/>
<evidence type="ECO:0000313" key="2">
    <source>
        <dbReference type="EMBL" id="CAB4274296.1"/>
    </source>
</evidence>
<dbReference type="InterPro" id="IPR050232">
    <property type="entry name" value="FBL13/AtMIF1-like"/>
</dbReference>
<dbReference type="SUPFAM" id="SSF52047">
    <property type="entry name" value="RNI-like"/>
    <property type="match status" value="1"/>
</dbReference>
<evidence type="ECO:0000313" key="3">
    <source>
        <dbReference type="Proteomes" id="UP000507222"/>
    </source>
</evidence>
<dbReference type="SMART" id="SM00256">
    <property type="entry name" value="FBOX"/>
    <property type="match status" value="1"/>
</dbReference>
<gene>
    <name evidence="2" type="ORF">CURHAP_LOCUS22744</name>
</gene>
<dbReference type="Pfam" id="PF24758">
    <property type="entry name" value="LRR_At5g56370"/>
    <property type="match status" value="1"/>
</dbReference>
<protein>
    <recommendedName>
        <fullName evidence="1">F-box domain-containing protein</fullName>
    </recommendedName>
</protein>
<dbReference type="Gene3D" id="3.80.10.10">
    <property type="entry name" value="Ribonuclease Inhibitor"/>
    <property type="match status" value="1"/>
</dbReference>
<reference evidence="2 3" key="1">
    <citation type="submission" date="2020-05" db="EMBL/GenBank/DDBJ databases">
        <authorList>
            <person name="Campoy J."/>
            <person name="Schneeberger K."/>
            <person name="Spophaly S."/>
        </authorList>
    </citation>
    <scope>NUCLEOTIDE SEQUENCE [LARGE SCALE GENOMIC DNA]</scope>
    <source>
        <strain evidence="2">PruArmRojPasFocal</strain>
    </source>
</reference>
<dbReference type="InterPro" id="IPR055411">
    <property type="entry name" value="LRR_FXL15/At3g58940/PEG3-like"/>
</dbReference>
<dbReference type="Proteomes" id="UP000507222">
    <property type="component" value="Unassembled WGS sequence"/>
</dbReference>
<proteinExistence type="predicted"/>
<dbReference type="EMBL" id="CAEKDK010000003">
    <property type="protein sequence ID" value="CAB4274296.1"/>
    <property type="molecule type" value="Genomic_DNA"/>
</dbReference>
<dbReference type="PROSITE" id="PS50181">
    <property type="entry name" value="FBOX"/>
    <property type="match status" value="1"/>
</dbReference>
<feature type="domain" description="F-box" evidence="1">
    <location>
        <begin position="23"/>
        <end position="71"/>
    </location>
</feature>
<dbReference type="SUPFAM" id="SSF81383">
    <property type="entry name" value="F-box domain"/>
    <property type="match status" value="1"/>
</dbReference>
<dbReference type="InterPro" id="IPR036047">
    <property type="entry name" value="F-box-like_dom_sf"/>
</dbReference>
<accession>A0A6J5UCV7</accession>
<evidence type="ECO:0000259" key="1">
    <source>
        <dbReference type="PROSITE" id="PS50181"/>
    </source>
</evidence>
<dbReference type="PANTHER" id="PTHR31900:SF27">
    <property type="entry name" value="FBD DOMAIN-CONTAINING PROTEIN"/>
    <property type="match status" value="1"/>
</dbReference>
<dbReference type="InterPro" id="IPR001810">
    <property type="entry name" value="F-box_dom"/>
</dbReference>
<dbReference type="CDD" id="cd22160">
    <property type="entry name" value="F-box_AtFBL13-like"/>
    <property type="match status" value="1"/>
</dbReference>
<dbReference type="Gene3D" id="1.20.1280.50">
    <property type="match status" value="1"/>
</dbReference>
<dbReference type="InterPro" id="IPR032675">
    <property type="entry name" value="LRR_dom_sf"/>
</dbReference>